<proteinExistence type="predicted"/>
<dbReference type="PROSITE" id="PS00409">
    <property type="entry name" value="PROKAR_NTER_METHYL"/>
    <property type="match status" value="1"/>
</dbReference>
<dbReference type="Proteomes" id="UP000460751">
    <property type="component" value="Unassembled WGS sequence"/>
</dbReference>
<evidence type="ECO:0000256" key="2">
    <source>
        <dbReference type="SAM" id="Phobius"/>
    </source>
</evidence>
<comment type="caution">
    <text evidence="3">The sequence shown here is derived from an EMBL/GenBank/DDBJ whole genome shotgun (WGS) entry which is preliminary data.</text>
</comment>
<dbReference type="OrthoDB" id="5593857at2"/>
<name>A0A9X4YDT3_9GAMM</name>
<protein>
    <submittedName>
        <fullName evidence="3">Prepilin-type N-terminal cleavage/methylation domain-containing protein</fullName>
    </submittedName>
</protein>
<dbReference type="Gene3D" id="3.30.700.10">
    <property type="entry name" value="Glycoprotein, Type 4 Pilin"/>
    <property type="match status" value="1"/>
</dbReference>
<reference evidence="3 4" key="1">
    <citation type="submission" date="2019-11" db="EMBL/GenBank/DDBJ databases">
        <title>Genome sequences of 17 halophilic strains isolated from different environments.</title>
        <authorList>
            <person name="Furrow R.E."/>
        </authorList>
    </citation>
    <scope>NUCLEOTIDE SEQUENCE [LARGE SCALE GENOMIC DNA]</scope>
    <source>
        <strain evidence="3 4">22507_15_FS</strain>
    </source>
</reference>
<organism evidence="3 4">
    <name type="scientific">Vreelandella halophila</name>
    <dbReference type="NCBI Taxonomy" id="86177"/>
    <lineage>
        <taxon>Bacteria</taxon>
        <taxon>Pseudomonadati</taxon>
        <taxon>Pseudomonadota</taxon>
        <taxon>Gammaproteobacteria</taxon>
        <taxon>Oceanospirillales</taxon>
        <taxon>Halomonadaceae</taxon>
        <taxon>Vreelandella</taxon>
    </lineage>
</organism>
<keyword evidence="2" id="KW-0472">Membrane</keyword>
<dbReference type="AlphaFoldDB" id="A0A9X4YDT3"/>
<dbReference type="EMBL" id="WMEX01000007">
    <property type="protein sequence ID" value="MYL27631.1"/>
    <property type="molecule type" value="Genomic_DNA"/>
</dbReference>
<evidence type="ECO:0000313" key="4">
    <source>
        <dbReference type="Proteomes" id="UP000460751"/>
    </source>
</evidence>
<evidence type="ECO:0000256" key="1">
    <source>
        <dbReference type="SAM" id="MobiDB-lite"/>
    </source>
</evidence>
<keyword evidence="4" id="KW-1185">Reference proteome</keyword>
<feature type="transmembrane region" description="Helical" evidence="2">
    <location>
        <begin position="21"/>
        <end position="44"/>
    </location>
</feature>
<accession>A0A9X4YDT3</accession>
<feature type="region of interest" description="Disordered" evidence="1">
    <location>
        <begin position="74"/>
        <end position="98"/>
    </location>
</feature>
<dbReference type="Pfam" id="PF07963">
    <property type="entry name" value="N_methyl"/>
    <property type="match status" value="1"/>
</dbReference>
<dbReference type="SUPFAM" id="SSF54523">
    <property type="entry name" value="Pili subunits"/>
    <property type="match status" value="1"/>
</dbReference>
<dbReference type="RefSeq" id="WP_160899264.1">
    <property type="nucleotide sequence ID" value="NZ_WMEX01000007.1"/>
</dbReference>
<gene>
    <name evidence="3" type="ORF">GLW01_12625</name>
</gene>
<keyword evidence="2" id="KW-1133">Transmembrane helix</keyword>
<dbReference type="InterPro" id="IPR045584">
    <property type="entry name" value="Pilin-like"/>
</dbReference>
<sequence length="171" mass="17678">MADSSSFYPAKPESGVTLIELVITIVIVGVAIAGVIGSYSLVVGRSANTLYQSRTTAVGQAYLDEILARRFGPGVGPGGSPSASGCNDTGTGGGKERADYRTVNDYQGLEDSPPRLVSGGFGEAYEGYRVEVSVTCAGAEVGVGDDAKRIDVMVYPAQGPSMTFTAYKGNF</sequence>
<keyword evidence="2" id="KW-0812">Transmembrane</keyword>
<dbReference type="InterPro" id="IPR012902">
    <property type="entry name" value="N_methyl_site"/>
</dbReference>
<evidence type="ECO:0000313" key="3">
    <source>
        <dbReference type="EMBL" id="MYL27631.1"/>
    </source>
</evidence>
<dbReference type="NCBIfam" id="TIGR02532">
    <property type="entry name" value="IV_pilin_GFxxxE"/>
    <property type="match status" value="1"/>
</dbReference>